<evidence type="ECO:0000256" key="1">
    <source>
        <dbReference type="ARBA" id="ARBA00022679"/>
    </source>
</evidence>
<evidence type="ECO:0000259" key="8">
    <source>
        <dbReference type="PROSITE" id="PS50089"/>
    </source>
</evidence>
<dbReference type="GO" id="GO:0061630">
    <property type="term" value="F:ubiquitin protein ligase activity"/>
    <property type="evidence" value="ECO:0007669"/>
    <property type="project" value="UniProtKB-EC"/>
</dbReference>
<evidence type="ECO:0008006" key="12">
    <source>
        <dbReference type="Google" id="ProtNLM"/>
    </source>
</evidence>
<keyword evidence="6" id="KW-0862">Zinc</keyword>
<evidence type="ECO:0000256" key="5">
    <source>
        <dbReference type="ARBA" id="ARBA00022786"/>
    </source>
</evidence>
<protein>
    <recommendedName>
        <fullName evidence="12">RING-type domain-containing protein</fullName>
    </recommendedName>
</protein>
<keyword evidence="4 7" id="KW-0863">Zinc-finger</keyword>
<dbReference type="PANTHER" id="PTHR11685">
    <property type="entry name" value="RBR FAMILY RING FINGER AND IBR DOMAIN-CONTAINING"/>
    <property type="match status" value="1"/>
</dbReference>
<evidence type="ECO:0000259" key="9">
    <source>
        <dbReference type="PROSITE" id="PS51873"/>
    </source>
</evidence>
<dbReference type="Proteomes" id="UP001157974">
    <property type="component" value="Unassembled WGS sequence"/>
</dbReference>
<dbReference type="PROSITE" id="PS50089">
    <property type="entry name" value="ZF_RING_2"/>
    <property type="match status" value="1"/>
</dbReference>
<keyword evidence="11" id="KW-1185">Reference proteome</keyword>
<dbReference type="Gene3D" id="3.30.40.10">
    <property type="entry name" value="Zinc/RING finger domain, C3HC4 (zinc finger)"/>
    <property type="match status" value="1"/>
</dbReference>
<gene>
    <name evidence="10" type="ORF">NDN08_004169</name>
</gene>
<evidence type="ECO:0000256" key="2">
    <source>
        <dbReference type="ARBA" id="ARBA00022723"/>
    </source>
</evidence>
<organism evidence="10 11">
    <name type="scientific">Rhodosorus marinus</name>
    <dbReference type="NCBI Taxonomy" id="101924"/>
    <lineage>
        <taxon>Eukaryota</taxon>
        <taxon>Rhodophyta</taxon>
        <taxon>Stylonematophyceae</taxon>
        <taxon>Stylonematales</taxon>
        <taxon>Stylonemataceae</taxon>
        <taxon>Rhodosorus</taxon>
    </lineage>
</organism>
<evidence type="ECO:0000256" key="7">
    <source>
        <dbReference type="PROSITE-ProRule" id="PRU00175"/>
    </source>
</evidence>
<evidence type="ECO:0000256" key="6">
    <source>
        <dbReference type="ARBA" id="ARBA00022833"/>
    </source>
</evidence>
<feature type="domain" description="RING-type" evidence="8">
    <location>
        <begin position="3"/>
        <end position="43"/>
    </location>
</feature>
<dbReference type="Gene3D" id="1.20.120.1750">
    <property type="match status" value="1"/>
</dbReference>
<evidence type="ECO:0000256" key="3">
    <source>
        <dbReference type="ARBA" id="ARBA00022737"/>
    </source>
</evidence>
<dbReference type="GO" id="GO:0016567">
    <property type="term" value="P:protein ubiquitination"/>
    <property type="evidence" value="ECO:0007669"/>
    <property type="project" value="InterPro"/>
</dbReference>
<accession>A0AAV8UKZ3</accession>
<comment type="caution">
    <text evidence="10">The sequence shown here is derived from an EMBL/GenBank/DDBJ whole genome shotgun (WGS) entry which is preliminary data.</text>
</comment>
<evidence type="ECO:0000313" key="11">
    <source>
        <dbReference type="Proteomes" id="UP001157974"/>
    </source>
</evidence>
<evidence type="ECO:0000256" key="4">
    <source>
        <dbReference type="ARBA" id="ARBA00022771"/>
    </source>
</evidence>
<dbReference type="GO" id="GO:0008270">
    <property type="term" value="F:zinc ion binding"/>
    <property type="evidence" value="ECO:0007669"/>
    <property type="project" value="UniProtKB-KW"/>
</dbReference>
<dbReference type="EMBL" id="JAMWBK010000010">
    <property type="protein sequence ID" value="KAJ8901967.1"/>
    <property type="molecule type" value="Genomic_DNA"/>
</dbReference>
<dbReference type="SUPFAM" id="SSF57850">
    <property type="entry name" value="RING/U-box"/>
    <property type="match status" value="2"/>
</dbReference>
<dbReference type="AlphaFoldDB" id="A0AAV8UKZ3"/>
<proteinExistence type="predicted"/>
<dbReference type="InterPro" id="IPR031127">
    <property type="entry name" value="E3_UB_ligase_RBR"/>
</dbReference>
<name>A0AAV8UKZ3_9RHOD</name>
<dbReference type="PROSITE" id="PS51873">
    <property type="entry name" value="TRIAD"/>
    <property type="match status" value="1"/>
</dbReference>
<dbReference type="Pfam" id="PF26200">
    <property type="entry name" value="Rcat_RNF216"/>
    <property type="match status" value="1"/>
</dbReference>
<keyword evidence="5" id="KW-0833">Ubl conjugation pathway</keyword>
<evidence type="ECO:0000313" key="10">
    <source>
        <dbReference type="EMBL" id="KAJ8901967.1"/>
    </source>
</evidence>
<keyword evidence="2" id="KW-0479">Metal-binding</keyword>
<dbReference type="InterPro" id="IPR001841">
    <property type="entry name" value="Znf_RING"/>
</dbReference>
<feature type="domain" description="RING-type" evidence="9">
    <location>
        <begin position="1"/>
        <end position="186"/>
    </location>
</feature>
<reference evidence="10 11" key="1">
    <citation type="journal article" date="2023" name="Nat. Commun.">
        <title>Origin of minicircular mitochondrial genomes in red algae.</title>
        <authorList>
            <person name="Lee Y."/>
            <person name="Cho C.H."/>
            <person name="Lee Y.M."/>
            <person name="Park S.I."/>
            <person name="Yang J.H."/>
            <person name="West J.A."/>
            <person name="Bhattacharya D."/>
            <person name="Yoon H.S."/>
        </authorList>
    </citation>
    <scope>NUCLEOTIDE SEQUENCE [LARGE SCALE GENOMIC DNA]</scope>
    <source>
        <strain evidence="10 11">CCMP1338</strain>
        <tissue evidence="10">Whole cell</tissue>
    </source>
</reference>
<sequence>MWCDICLEVHSKEAMYYLHCGHGFCSTSLFRTYDCYQSDPVCPEPTCRKRVGIQDLKALVGPETIARVSRFRVSSKFGNDSCLQLCPNKTCSQVLRSSSKEKCEVFCKSCDELVMVEAQGEEDQAVAQLLVSLGMRICSNCGNGIERKDGCDKVMCRCGAKFCYKCGKENAKCGWVIDLTLAALYLELIPTGLTRDLTDAAV</sequence>
<dbReference type="InterPro" id="IPR013083">
    <property type="entry name" value="Znf_RING/FYVE/PHD"/>
</dbReference>
<keyword evidence="3" id="KW-0677">Repeat</keyword>
<dbReference type="InterPro" id="IPR044066">
    <property type="entry name" value="TRIAD_supradom"/>
</dbReference>
<keyword evidence="1" id="KW-0808">Transferase</keyword>